<accession>A0ABS4E6X4</accession>
<reference evidence="2 3" key="1">
    <citation type="submission" date="2021-03" db="EMBL/GenBank/DDBJ databases">
        <title>Genomic Encyclopedia of Type Strains, Phase IV (KMG-IV): sequencing the most valuable type-strain genomes for metagenomic binning, comparative biology and taxonomic classification.</title>
        <authorList>
            <person name="Goeker M."/>
        </authorList>
    </citation>
    <scope>NUCLEOTIDE SEQUENCE [LARGE SCALE GENOMIC DNA]</scope>
    <source>
        <strain evidence="2 3">DSM 1289</strain>
    </source>
</reference>
<dbReference type="RefSeq" id="WP_330617419.1">
    <property type="nucleotide sequence ID" value="NZ_BAAACS010000017.1"/>
</dbReference>
<evidence type="ECO:0000313" key="3">
    <source>
        <dbReference type="Proteomes" id="UP000767291"/>
    </source>
</evidence>
<evidence type="ECO:0000259" key="1">
    <source>
        <dbReference type="Pfam" id="PF10543"/>
    </source>
</evidence>
<organism evidence="2 3">
    <name type="scientific">Metaclostridioides mangenotii</name>
    <dbReference type="NCBI Taxonomy" id="1540"/>
    <lineage>
        <taxon>Bacteria</taxon>
        <taxon>Bacillati</taxon>
        <taxon>Bacillota</taxon>
        <taxon>Clostridia</taxon>
        <taxon>Peptostreptococcales</taxon>
        <taxon>Peptostreptococcaceae</taxon>
        <taxon>Metaclostridioides</taxon>
    </lineage>
</organism>
<feature type="domain" description="KilA-N DNA-binding" evidence="1">
    <location>
        <begin position="14"/>
        <end position="96"/>
    </location>
</feature>
<sequence length="190" mass="22489">MKRKEINMNNLIPINFKKQNVITTELLAEVYGTDVKNISNNFNRNKKNFEKNKHYYLLEGEELKEFKGIHLKDESLKFVSQLYLWTERGANRHCKILDTDKAWEQFDNLEETYFKVKENKQQLPADYEQALEQLLLQVKENKQLQLERKEKDQKILEFQPKAEKWSVYLDSNGLSTIDDFAKAIAIIGLG</sequence>
<name>A0ABS4E6X4_9FIRM</name>
<dbReference type="Proteomes" id="UP000767291">
    <property type="component" value="Unassembled WGS sequence"/>
</dbReference>
<comment type="caution">
    <text evidence="2">The sequence shown here is derived from an EMBL/GenBank/DDBJ whole genome shotgun (WGS) entry which is preliminary data.</text>
</comment>
<proteinExistence type="predicted"/>
<evidence type="ECO:0000313" key="2">
    <source>
        <dbReference type="EMBL" id="MBP1853687.1"/>
    </source>
</evidence>
<dbReference type="EMBL" id="JAGGJX010000001">
    <property type="protein sequence ID" value="MBP1853687.1"/>
    <property type="molecule type" value="Genomic_DNA"/>
</dbReference>
<dbReference type="Pfam" id="PF10543">
    <property type="entry name" value="ORF6N"/>
    <property type="match status" value="1"/>
</dbReference>
<dbReference type="InterPro" id="IPR018873">
    <property type="entry name" value="KilA-N_DNA-bd_domain"/>
</dbReference>
<gene>
    <name evidence="2" type="ORF">J2Z43_000077</name>
</gene>
<protein>
    <recommendedName>
        <fullName evidence="1">KilA-N DNA-binding domain-containing protein</fullName>
    </recommendedName>
</protein>
<keyword evidence="3" id="KW-1185">Reference proteome</keyword>